<evidence type="ECO:0000313" key="3">
    <source>
        <dbReference type="Proteomes" id="UP000291189"/>
    </source>
</evidence>
<dbReference type="Pfam" id="PF12146">
    <property type="entry name" value="Hydrolase_4"/>
    <property type="match status" value="1"/>
</dbReference>
<reference evidence="2 3" key="1">
    <citation type="submission" date="2019-01" db="EMBL/GenBank/DDBJ databases">
        <title>Nocardioides guangzhouensis sp. nov., an actinobacterium isolated from soil.</title>
        <authorList>
            <person name="Fu Y."/>
            <person name="Cai Y."/>
            <person name="Lin Z."/>
            <person name="Chen P."/>
        </authorList>
    </citation>
    <scope>NUCLEOTIDE SEQUENCE [LARGE SCALE GENOMIC DNA]</scope>
    <source>
        <strain evidence="2 3">NBRC 105384</strain>
    </source>
</reference>
<keyword evidence="3" id="KW-1185">Reference proteome</keyword>
<dbReference type="InterPro" id="IPR051044">
    <property type="entry name" value="MAG_DAG_Lipase"/>
</dbReference>
<dbReference type="Gene3D" id="3.40.50.1820">
    <property type="entry name" value="alpha/beta hydrolase"/>
    <property type="match status" value="1"/>
</dbReference>
<accession>A0A4Q5J293</accession>
<dbReference type="AlphaFoldDB" id="A0A4Q5J293"/>
<dbReference type="RefSeq" id="WP_129987740.1">
    <property type="nucleotide sequence ID" value="NZ_SDPU01000023.1"/>
</dbReference>
<protein>
    <submittedName>
        <fullName evidence="2">Alpha/beta hydrolase</fullName>
    </submittedName>
</protein>
<sequence>MARSGGDWQPDVLGKPYYAETIELPADDEGEVVATLVRRRGRSRSTKAVLHVHGFADYFFQTPQADYWLSRGYDFYALDLRKYGRSLRPHQTPNFVTDLTAYYAELDEAFRRVTVRDGHDHVIMSGHSTGGLVVPLWLHDHEVPAAGLVLNAPWLDLQGSLLLRTAGTKAIDQIGARRPYMVIPREVSGFYARSLHHEHDGEWPFDLAWKPLESWPVYAGWLRAVRRGHARIHRGLDLDAPVLVLTSSESGHPREWDESCASTDIVLDVRQIRKWAHKLAPHVTLVSLAGALHDVTLSRKEVREEAFDQITRWHDAYVDGR</sequence>
<dbReference type="Proteomes" id="UP000291189">
    <property type="component" value="Unassembled WGS sequence"/>
</dbReference>
<dbReference type="EMBL" id="SDPU01000023">
    <property type="protein sequence ID" value="RYU11465.1"/>
    <property type="molecule type" value="Genomic_DNA"/>
</dbReference>
<keyword evidence="2" id="KW-0378">Hydrolase</keyword>
<gene>
    <name evidence="2" type="ORF">ETU37_12885</name>
</gene>
<dbReference type="PANTHER" id="PTHR11614">
    <property type="entry name" value="PHOSPHOLIPASE-RELATED"/>
    <property type="match status" value="1"/>
</dbReference>
<dbReference type="InterPro" id="IPR022742">
    <property type="entry name" value="Hydrolase_4"/>
</dbReference>
<dbReference type="InterPro" id="IPR029058">
    <property type="entry name" value="AB_hydrolase_fold"/>
</dbReference>
<dbReference type="OrthoDB" id="9801217at2"/>
<dbReference type="SUPFAM" id="SSF53474">
    <property type="entry name" value="alpha/beta-Hydrolases"/>
    <property type="match status" value="1"/>
</dbReference>
<comment type="caution">
    <text evidence="2">The sequence shown here is derived from an EMBL/GenBank/DDBJ whole genome shotgun (WGS) entry which is preliminary data.</text>
</comment>
<proteinExistence type="predicted"/>
<feature type="domain" description="Serine aminopeptidase S33" evidence="1">
    <location>
        <begin position="46"/>
        <end position="164"/>
    </location>
</feature>
<name>A0A4Q5J293_9ACTN</name>
<evidence type="ECO:0000313" key="2">
    <source>
        <dbReference type="EMBL" id="RYU11465.1"/>
    </source>
</evidence>
<organism evidence="2 3">
    <name type="scientific">Nocardioides iriomotensis</name>
    <dbReference type="NCBI Taxonomy" id="715784"/>
    <lineage>
        <taxon>Bacteria</taxon>
        <taxon>Bacillati</taxon>
        <taxon>Actinomycetota</taxon>
        <taxon>Actinomycetes</taxon>
        <taxon>Propionibacteriales</taxon>
        <taxon>Nocardioidaceae</taxon>
        <taxon>Nocardioides</taxon>
    </lineage>
</organism>
<dbReference type="GO" id="GO:0016787">
    <property type="term" value="F:hydrolase activity"/>
    <property type="evidence" value="ECO:0007669"/>
    <property type="project" value="UniProtKB-KW"/>
</dbReference>
<evidence type="ECO:0000259" key="1">
    <source>
        <dbReference type="Pfam" id="PF12146"/>
    </source>
</evidence>